<name>A0A4R3JBN2_9FIRM</name>
<comment type="subcellular location">
    <subcellularLocation>
        <location evidence="1">Cell membrane</location>
        <topology evidence="1">Multi-pass membrane protein</topology>
    </subcellularLocation>
</comment>
<proteinExistence type="inferred from homology"/>
<reference evidence="9 14" key="1">
    <citation type="journal article" date="2018" name="Int. J. Syst. Evol. Microbiol.">
        <title>Draft Genome Sequence of Faecalimonas umbilicata JCM 30896T, an Acetate-Producing Bacterium Isolated from Human Feces.</title>
        <authorList>
            <person name="Sakamoto M."/>
            <person name="Ikeyama N."/>
            <person name="Yuki M."/>
            <person name="Ohkuma M."/>
        </authorList>
    </citation>
    <scope>NUCLEOTIDE SEQUENCE [LARGE SCALE GENOMIC DNA]</scope>
    <source>
        <strain evidence="9 14">EGH7</strain>
    </source>
</reference>
<evidence type="ECO:0000256" key="1">
    <source>
        <dbReference type="ARBA" id="ARBA00004651"/>
    </source>
</evidence>
<evidence type="ECO:0000256" key="3">
    <source>
        <dbReference type="ARBA" id="ARBA00022475"/>
    </source>
</evidence>
<dbReference type="InterPro" id="IPR051539">
    <property type="entry name" value="T4SS-coupling_protein"/>
</dbReference>
<dbReference type="CDD" id="cd01127">
    <property type="entry name" value="TrwB_TraG_TraD_VirD4"/>
    <property type="match status" value="1"/>
</dbReference>
<evidence type="ECO:0000313" key="9">
    <source>
        <dbReference type="EMBL" id="GBU04571.1"/>
    </source>
</evidence>
<dbReference type="NCBIfam" id="NF045973">
    <property type="entry name" value="conju_CD1115"/>
    <property type="match status" value="1"/>
</dbReference>
<evidence type="ECO:0000256" key="5">
    <source>
        <dbReference type="ARBA" id="ARBA00022989"/>
    </source>
</evidence>
<dbReference type="RefSeq" id="WP_116441426.1">
    <property type="nucleotide sequence ID" value="NZ_BHEO01000005.1"/>
</dbReference>
<evidence type="ECO:0000313" key="11">
    <source>
        <dbReference type="EMBL" id="GBU06663.1"/>
    </source>
</evidence>
<comment type="similarity">
    <text evidence="2">Belongs to the VirD4/TraG family.</text>
</comment>
<evidence type="ECO:0000256" key="6">
    <source>
        <dbReference type="ARBA" id="ARBA00023136"/>
    </source>
</evidence>
<feature type="transmembrane region" description="Helical" evidence="8">
    <location>
        <begin position="64"/>
        <end position="82"/>
    </location>
</feature>
<dbReference type="EMBL" id="BHEO01000005">
    <property type="protein sequence ID" value="GBU04864.1"/>
    <property type="molecule type" value="Genomic_DNA"/>
</dbReference>
<dbReference type="InterPro" id="IPR027417">
    <property type="entry name" value="P-loop_NTPase"/>
</dbReference>
<dbReference type="PANTHER" id="PTHR37937:SF1">
    <property type="entry name" value="CONJUGATIVE TRANSFER: DNA TRANSPORT"/>
    <property type="match status" value="1"/>
</dbReference>
<dbReference type="Proteomes" id="UP000702954">
    <property type="component" value="Unassembled WGS sequence"/>
</dbReference>
<gene>
    <name evidence="12" type="ORF">EDD74_1292</name>
    <name evidence="9" type="ORF">FAEUMB_11120</name>
    <name evidence="10" type="ORF">FAEUMB_14050</name>
    <name evidence="11" type="ORF">FAEUMB_32040</name>
</gene>
<dbReference type="Proteomes" id="UP000294613">
    <property type="component" value="Unassembled WGS sequence"/>
</dbReference>
<dbReference type="Pfam" id="PF02534">
    <property type="entry name" value="T4SS-DNA_transf"/>
    <property type="match status" value="1"/>
</dbReference>
<dbReference type="Gene3D" id="3.40.50.300">
    <property type="entry name" value="P-loop containing nucleotide triphosphate hydrolases"/>
    <property type="match status" value="1"/>
</dbReference>
<organism evidence="12 13">
    <name type="scientific">Faecalimonas umbilicata</name>
    <dbReference type="NCBI Taxonomy" id="1912855"/>
    <lineage>
        <taxon>Bacteria</taxon>
        <taxon>Bacillati</taxon>
        <taxon>Bacillota</taxon>
        <taxon>Clostridia</taxon>
        <taxon>Lachnospirales</taxon>
        <taxon>Lachnospiraceae</taxon>
        <taxon>Faecalimonas</taxon>
    </lineage>
</organism>
<dbReference type="EMBL" id="BHEO01000005">
    <property type="protein sequence ID" value="GBU04571.1"/>
    <property type="molecule type" value="Genomic_DNA"/>
</dbReference>
<keyword evidence="3" id="KW-1003">Cell membrane</keyword>
<evidence type="ECO:0000256" key="4">
    <source>
        <dbReference type="ARBA" id="ARBA00022692"/>
    </source>
</evidence>
<dbReference type="AlphaFoldDB" id="A0A4R3JBN2"/>
<dbReference type="GO" id="GO:0005886">
    <property type="term" value="C:plasma membrane"/>
    <property type="evidence" value="ECO:0007669"/>
    <property type="project" value="UniProtKB-SubCell"/>
</dbReference>
<keyword evidence="6 8" id="KW-0472">Membrane</keyword>
<keyword evidence="14" id="KW-1185">Reference proteome</keyword>
<keyword evidence="4 8" id="KW-0812">Transmembrane</keyword>
<feature type="coiled-coil region" evidence="7">
    <location>
        <begin position="641"/>
        <end position="668"/>
    </location>
</feature>
<dbReference type="EMBL" id="SLZV01000029">
    <property type="protein sequence ID" value="TCS63338.1"/>
    <property type="molecule type" value="Genomic_DNA"/>
</dbReference>
<accession>A0A4R3JBN2</accession>
<evidence type="ECO:0000256" key="7">
    <source>
        <dbReference type="SAM" id="Coils"/>
    </source>
</evidence>
<protein>
    <submittedName>
        <fullName evidence="12">Type IV secretion system protein VirD4</fullName>
    </submittedName>
</protein>
<sequence length="754" mass="87535">MVRPIQRRKLPWGFLTVLLVLMLILAYLLSGLMKLDGVTLLNWQNRFAEVLLHPFQNWWNEKSIAFLGIAFFAWFGMVTYLMDNYRNRQAGVEHGAEEWADLKQIRHTLTDKEETKNTLLSENVAVANERLSNQNMLVIGGSGTYKTTSIVTPNLHLAAMTNVFLDIKGELLRKNGNYLKAHGIAVKSLNFINMEQSDRWNPFNYIHSEKDLVKIVTNLQESVKPPDAMKGEPFWDEASGLYLMSLFAYEWFRQEEEKKEHPKHYQVATLPRVVELANMEMQPGSRDDSTKLQEKMEELERKHGRAYPPVRDYFKLKGAAEAKETISSVILMVNAMLRLCETPELKRILEEDDIDIRSLGIGADHIPGKKTALFLVMPDNDPSFNFLISMFYTTMYDVLLYTADHECGGKLPIHVRLWADEFYAGPKPTRTEVLMGTIRGRNMSIVPILQSIAQAQALFPQNKWEIFVENCAVMVYLGSGPGAKSTHEYISKLLGDMTIDTRDDGRSFGSHGNSNIQNRKSGRTLMTPAEVRRMSRKDCLIFIEGQYPIFDRKAIPFRTKRWMEAEKLAGKNGYRHPVEVVFDEETRSYITVQQKEKIEFLTKEEKEIYRQLAKTDENLHYWEVDADAFLYMNFRRPQPTEEEVEQIFQKAKREKDALRQLQNTEEELPEDIRAMLQQEKPDLSGSVIECIERYQKELSAEQKEILINSLVLGLTEKQVKNMFFQPKERMEKYQKAYLFQNLPFRNSEHNKEEV</sequence>
<comment type="caution">
    <text evidence="12">The sequence shown here is derived from an EMBL/GenBank/DDBJ whole genome shotgun (WGS) entry which is preliminary data.</text>
</comment>
<feature type="transmembrane region" description="Helical" evidence="8">
    <location>
        <begin position="12"/>
        <end position="33"/>
    </location>
</feature>
<dbReference type="PANTHER" id="PTHR37937">
    <property type="entry name" value="CONJUGATIVE TRANSFER: DNA TRANSPORT"/>
    <property type="match status" value="1"/>
</dbReference>
<keyword evidence="7" id="KW-0175">Coiled coil</keyword>
<dbReference type="SUPFAM" id="SSF52540">
    <property type="entry name" value="P-loop containing nucleoside triphosphate hydrolases"/>
    <property type="match status" value="1"/>
</dbReference>
<keyword evidence="5 8" id="KW-1133">Transmembrane helix</keyword>
<evidence type="ECO:0000256" key="2">
    <source>
        <dbReference type="ARBA" id="ARBA00008806"/>
    </source>
</evidence>
<evidence type="ECO:0000313" key="14">
    <source>
        <dbReference type="Proteomes" id="UP000702954"/>
    </source>
</evidence>
<dbReference type="EMBL" id="BHEO01000008">
    <property type="protein sequence ID" value="GBU06663.1"/>
    <property type="molecule type" value="Genomic_DNA"/>
</dbReference>
<evidence type="ECO:0000313" key="10">
    <source>
        <dbReference type="EMBL" id="GBU04864.1"/>
    </source>
</evidence>
<evidence type="ECO:0000313" key="13">
    <source>
        <dbReference type="Proteomes" id="UP000294613"/>
    </source>
</evidence>
<reference evidence="12 13" key="2">
    <citation type="submission" date="2019-03" db="EMBL/GenBank/DDBJ databases">
        <title>Genomic Encyclopedia of Type Strains, Phase IV (KMG-IV): sequencing the most valuable type-strain genomes for metagenomic binning, comparative biology and taxonomic classification.</title>
        <authorList>
            <person name="Goeker M."/>
        </authorList>
    </citation>
    <scope>NUCLEOTIDE SEQUENCE [LARGE SCALE GENOMIC DNA]</scope>
    <source>
        <strain evidence="12 13">DSM 103426</strain>
    </source>
</reference>
<evidence type="ECO:0000256" key="8">
    <source>
        <dbReference type="SAM" id="Phobius"/>
    </source>
</evidence>
<evidence type="ECO:0000313" key="12">
    <source>
        <dbReference type="EMBL" id="TCS63338.1"/>
    </source>
</evidence>
<dbReference type="InterPro" id="IPR003688">
    <property type="entry name" value="TraG/VirD4"/>
</dbReference>